<dbReference type="AlphaFoldDB" id="A0AAE3GWT1"/>
<protein>
    <submittedName>
        <fullName evidence="1">DUF3368 domain-containing protein</fullName>
    </submittedName>
</protein>
<keyword evidence="2" id="KW-1185">Reference proteome</keyword>
<proteinExistence type="predicted"/>
<comment type="caution">
    <text evidence="1">The sequence shown here is derived from an EMBL/GenBank/DDBJ whole genome shotgun (WGS) entry which is preliminary data.</text>
</comment>
<dbReference type="Proteomes" id="UP001204953">
    <property type="component" value="Unassembled WGS sequence"/>
</dbReference>
<sequence length="43" mass="4813">MIWAKQTGLIPNLKGQLDALQTVGKFRLSQLVYQNALKQVGEL</sequence>
<organism evidence="1 2">
    <name type="scientific">Limnofasciculus baicalensis BBK-W-15</name>
    <dbReference type="NCBI Taxonomy" id="2699891"/>
    <lineage>
        <taxon>Bacteria</taxon>
        <taxon>Bacillati</taxon>
        <taxon>Cyanobacteriota</taxon>
        <taxon>Cyanophyceae</taxon>
        <taxon>Coleofasciculales</taxon>
        <taxon>Coleofasciculaceae</taxon>
        <taxon>Limnofasciculus</taxon>
        <taxon>Limnofasciculus baicalensis</taxon>
    </lineage>
</organism>
<name>A0AAE3GWT1_9CYAN</name>
<reference evidence="1" key="1">
    <citation type="submission" date="2022-06" db="EMBL/GenBank/DDBJ databases">
        <title>New cyanobacteria of genus Symplocastrum in benthos of Lake Baikal.</title>
        <authorList>
            <person name="Sorokovikova E."/>
            <person name="Tikhonova I."/>
            <person name="Krasnopeev A."/>
            <person name="Evseev P."/>
            <person name="Gladkikh A."/>
            <person name="Belykh O."/>
        </authorList>
    </citation>
    <scope>NUCLEOTIDE SEQUENCE</scope>
    <source>
        <strain evidence="1">BBK-W-15</strain>
    </source>
</reference>
<evidence type="ECO:0000313" key="1">
    <source>
        <dbReference type="EMBL" id="MCP2732146.1"/>
    </source>
</evidence>
<accession>A0AAE3GWT1</accession>
<dbReference type="EMBL" id="JAMZMM010000491">
    <property type="protein sequence ID" value="MCP2732146.1"/>
    <property type="molecule type" value="Genomic_DNA"/>
</dbReference>
<gene>
    <name evidence="1" type="ORF">NJ959_27325</name>
</gene>
<evidence type="ECO:0000313" key="2">
    <source>
        <dbReference type="Proteomes" id="UP001204953"/>
    </source>
</evidence>